<evidence type="ECO:0000313" key="3">
    <source>
        <dbReference type="Proteomes" id="UP000009168"/>
    </source>
</evidence>
<dbReference type="OrthoDB" id="304094at2759"/>
<gene>
    <name evidence="2" type="ORF">TTHERM_00370850</name>
</gene>
<proteinExistence type="predicted"/>
<protein>
    <submittedName>
        <fullName evidence="2">Transmembrane protein, putative</fullName>
    </submittedName>
</protein>
<keyword evidence="1" id="KW-0472">Membrane</keyword>
<reference evidence="3" key="1">
    <citation type="journal article" date="2006" name="PLoS Biol.">
        <title>Macronuclear genome sequence of the ciliate Tetrahymena thermophila, a model eukaryote.</title>
        <authorList>
            <person name="Eisen J.A."/>
            <person name="Coyne R.S."/>
            <person name="Wu M."/>
            <person name="Wu D."/>
            <person name="Thiagarajan M."/>
            <person name="Wortman J.R."/>
            <person name="Badger J.H."/>
            <person name="Ren Q."/>
            <person name="Amedeo P."/>
            <person name="Jones K.M."/>
            <person name="Tallon L.J."/>
            <person name="Delcher A.L."/>
            <person name="Salzberg S.L."/>
            <person name="Silva J.C."/>
            <person name="Haas B.J."/>
            <person name="Majoros W.H."/>
            <person name="Farzad M."/>
            <person name="Carlton J.M."/>
            <person name="Smith R.K. Jr."/>
            <person name="Garg J."/>
            <person name="Pearlman R.E."/>
            <person name="Karrer K.M."/>
            <person name="Sun L."/>
            <person name="Manning G."/>
            <person name="Elde N.C."/>
            <person name="Turkewitz A.P."/>
            <person name="Asai D.J."/>
            <person name="Wilkes D.E."/>
            <person name="Wang Y."/>
            <person name="Cai H."/>
            <person name="Collins K."/>
            <person name="Stewart B.A."/>
            <person name="Lee S.R."/>
            <person name="Wilamowska K."/>
            <person name="Weinberg Z."/>
            <person name="Ruzzo W.L."/>
            <person name="Wloga D."/>
            <person name="Gaertig J."/>
            <person name="Frankel J."/>
            <person name="Tsao C.-C."/>
            <person name="Gorovsky M.A."/>
            <person name="Keeling P.J."/>
            <person name="Waller R.F."/>
            <person name="Patron N.J."/>
            <person name="Cherry J.M."/>
            <person name="Stover N.A."/>
            <person name="Krieger C.J."/>
            <person name="del Toro C."/>
            <person name="Ryder H.F."/>
            <person name="Williamson S.C."/>
            <person name="Barbeau R.A."/>
            <person name="Hamilton E.P."/>
            <person name="Orias E."/>
        </authorList>
    </citation>
    <scope>NUCLEOTIDE SEQUENCE [LARGE SCALE GENOMIC DNA]</scope>
    <source>
        <strain evidence="3">SB210</strain>
    </source>
</reference>
<feature type="transmembrane region" description="Helical" evidence="1">
    <location>
        <begin position="1187"/>
        <end position="1212"/>
    </location>
</feature>
<dbReference type="InParanoid" id="I7MDJ9"/>
<sequence length="1329" mass="151748">MRYQETQTQKLFKLIVLIDTCIRLIQYVNSSNFEKDKINLASQDNNCAISSSSTQQNVCTIVGGIGTCTDKELMTIISDNCQAINNLSLINFTVDCSSQSQNNILQFFLPNTQNSYNTIALQQIEFFECQKILIKTNQAATIKNIIVSFSNTENVLYQQFLETERQRAKKQNLTNDVLYNDATKNSYKSKNQTDHMQNRKINRQNINSYLNQDELNFEYVYTMVEPQSSLVIQSNQIYVDTSVQSDSQVLIIGYDIFIYENTVINANQFGIYRQATTPPQTNPLLLKNVQINTLYINCLNSLEEAKKKMQYQSFFQINFSSNSSYIEVPNFDNNIQLYKYLLEVLNNNYTTLIVTQTDSTLSSSSILTSKLGYFANNIVIDSKSVVSSTGLGCPSDYGLGKGVIFGSNPNLGCRPSGAHHVSYGGIGLPDFSGMQDLIKAKLIAQQCLNNTQVAQFVSESFPYDSTHITEGSGGGNNLDPTYFNYYTDLSGAGGGLIFIGAAQNLRLDGEVESNGKEGGKQSQIYYGGGGSGGSIKIIANNFIGSGSIKAKGGNSPDGLSGEGAGGIIDINILNDYSLLTDKVFNGNIDVTKGNRDMNFLVFQGEESIDPSLFLAQNGTLVTPFCPQGYTYKQNVIRCVQCGKDQFKTNPYGQCTMCPKYDINSIDDFDDPEVGQGEYCQLNCDQIVCDPFGFYIKIVGPYGMIFIQVTLSLLTTGYVIRRIYRLKKGKIDHLPFDFEEATEFMRIDDQIITTDLSSSPDFILSDLLFHTHRIYVLGTNSLNNYWKLTKFPPPEVEYIINREQYRKFAERFNQTVKWKLIDKILLVILSFVYYPLYWSYLTRVRKGIYKKARKFFQQNELKIINMNISGQFDKVQIKFSKSIDYTLCYFDIFDYKKSNFKYFFLNIPYFISLSGDGSFIKPLNVNENDVFCKCLYFSINRNRKKEIVNERQRVMENLVNHKLRIDNSKKLNKFIKKFNRYTRSIDFMAPISSIQMSLQQIVELLKKWNQYFFNPNNVGCDLVVFEVPKKEGFKQIVTVLENLEKESFNEFIAKIINTIRNYNNFYEVNMKLFIYNLDSPLEEVAQTMDDQRITIATEGNILHQTVKESVLSSDFITIKEKFQRKEIQQIRESSIHSRFSFVDDHEIQSTKIEEQAIRSKVYNHIKRVAVFIRFCLFTHSPTNLGKHVLIFVLTTLIVIDSILTIPTIFNIIYAIQALKSGKQYLINDLIFLFLPYPLAVWISPILGLLLVTSQSYGIAKMYVIYNSMSLIDLFLNIIYTVQESTPPSMLPEVYILKIATFLLRVVILYFASKYLSTSTKLTHLNTQKRV</sequence>
<name>I7MDJ9_TETTS</name>
<feature type="transmembrane region" description="Helical" evidence="1">
    <location>
        <begin position="1292"/>
        <end position="1310"/>
    </location>
</feature>
<evidence type="ECO:0000313" key="2">
    <source>
        <dbReference type="EMBL" id="EAR89270.2"/>
    </source>
</evidence>
<feature type="transmembrane region" description="Helical" evidence="1">
    <location>
        <begin position="1261"/>
        <end position="1280"/>
    </location>
</feature>
<dbReference type="PANTHER" id="PTHR31513">
    <property type="entry name" value="EPHRIN TYPE-B RECEPTOR"/>
    <property type="match status" value="1"/>
</dbReference>
<accession>I7MDJ9</accession>
<dbReference type="Proteomes" id="UP000009168">
    <property type="component" value="Unassembled WGS sequence"/>
</dbReference>
<evidence type="ECO:0000256" key="1">
    <source>
        <dbReference type="SAM" id="Phobius"/>
    </source>
</evidence>
<dbReference type="KEGG" id="tet:TTHERM_00370850"/>
<keyword evidence="1 2" id="KW-0812">Transmembrane</keyword>
<keyword evidence="3" id="KW-1185">Reference proteome</keyword>
<dbReference type="STRING" id="312017.I7MDJ9"/>
<keyword evidence="1" id="KW-1133">Transmembrane helix</keyword>
<feature type="transmembrane region" description="Helical" evidence="1">
    <location>
        <begin position="1224"/>
        <end position="1249"/>
    </location>
</feature>
<dbReference type="PANTHER" id="PTHR31513:SF2">
    <property type="entry name" value="MRAZ"/>
    <property type="match status" value="1"/>
</dbReference>
<feature type="transmembrane region" description="Helical" evidence="1">
    <location>
        <begin position="698"/>
        <end position="719"/>
    </location>
</feature>
<feature type="transmembrane region" description="Helical" evidence="1">
    <location>
        <begin position="819"/>
        <end position="839"/>
    </location>
</feature>
<dbReference type="GeneID" id="7827859"/>
<organism evidence="2 3">
    <name type="scientific">Tetrahymena thermophila (strain SB210)</name>
    <dbReference type="NCBI Taxonomy" id="312017"/>
    <lineage>
        <taxon>Eukaryota</taxon>
        <taxon>Sar</taxon>
        <taxon>Alveolata</taxon>
        <taxon>Ciliophora</taxon>
        <taxon>Intramacronucleata</taxon>
        <taxon>Oligohymenophorea</taxon>
        <taxon>Hymenostomatida</taxon>
        <taxon>Tetrahymenina</taxon>
        <taxon>Tetrahymenidae</taxon>
        <taxon>Tetrahymena</taxon>
    </lineage>
</organism>
<dbReference type="EMBL" id="GG662821">
    <property type="protein sequence ID" value="EAR89270.2"/>
    <property type="molecule type" value="Genomic_DNA"/>
</dbReference>
<dbReference type="RefSeq" id="XP_001009515.2">
    <property type="nucleotide sequence ID" value="XM_001009515.3"/>
</dbReference>
<dbReference type="eggNOG" id="ENOG502QVDJ">
    <property type="taxonomic scope" value="Eukaryota"/>
</dbReference>